<proteinExistence type="predicted"/>
<reference evidence="3 4" key="1">
    <citation type="submission" date="2012-06" db="EMBL/GenBank/DDBJ databases">
        <title>Complete sequence of Thiocystis violascens DSM 198.</title>
        <authorList>
            <consortium name="US DOE Joint Genome Institute"/>
            <person name="Lucas S."/>
            <person name="Han J."/>
            <person name="Lapidus A."/>
            <person name="Cheng J.-F."/>
            <person name="Goodwin L."/>
            <person name="Pitluck S."/>
            <person name="Peters L."/>
            <person name="Ovchinnikova G."/>
            <person name="Teshima H."/>
            <person name="Detter J.C."/>
            <person name="Han C."/>
            <person name="Tapia R."/>
            <person name="Land M."/>
            <person name="Hauser L."/>
            <person name="Kyrpides N."/>
            <person name="Ivanova N."/>
            <person name="Pagani I."/>
            <person name="Vogl K."/>
            <person name="Liu Z."/>
            <person name="Frigaard N.-U."/>
            <person name="Bryant D."/>
            <person name="Woyke T."/>
        </authorList>
    </citation>
    <scope>NUCLEOTIDE SEQUENCE [LARGE SCALE GENOMIC DNA]</scope>
    <source>
        <strain evidence="4">ATCC 17096 / DSM 198 / 6111</strain>
    </source>
</reference>
<dbReference type="Proteomes" id="UP000006062">
    <property type="component" value="Chromosome"/>
</dbReference>
<dbReference type="eggNOG" id="ENOG502ZH7Q">
    <property type="taxonomic scope" value="Bacteria"/>
</dbReference>
<name>I3YFF0_THIV6</name>
<feature type="region of interest" description="Disordered" evidence="1">
    <location>
        <begin position="214"/>
        <end position="235"/>
    </location>
</feature>
<gene>
    <name evidence="3" type="ordered locus">Thivi_3878</name>
</gene>
<organism evidence="3 4">
    <name type="scientific">Thiocystis violascens (strain ATCC 17096 / DSM 198 / 6111)</name>
    <name type="common">Chromatium violascens</name>
    <dbReference type="NCBI Taxonomy" id="765911"/>
    <lineage>
        <taxon>Bacteria</taxon>
        <taxon>Pseudomonadati</taxon>
        <taxon>Pseudomonadota</taxon>
        <taxon>Gammaproteobacteria</taxon>
        <taxon>Chromatiales</taxon>
        <taxon>Chromatiaceae</taxon>
        <taxon>Thiocystis</taxon>
    </lineage>
</organism>
<evidence type="ECO:0000256" key="1">
    <source>
        <dbReference type="SAM" id="MobiDB-lite"/>
    </source>
</evidence>
<keyword evidence="2" id="KW-0472">Membrane</keyword>
<feature type="transmembrane region" description="Helical" evidence="2">
    <location>
        <begin position="12"/>
        <end position="32"/>
    </location>
</feature>
<sequence>MNHAAGHARPAILSLNVTGCAVVSLKLLMISLKPFVVSLKPFVVRFSNHERLHAPRLLISRPSHSTVPVLSEAEGVMTGFDPSSSSGLGTNGKSFTEDIIHRGFSRHRFILRTADTLMALMLAASFVSTIGAAEPPTFHAPTGAPTTEQGVVADSLQSVRQLLTTLDQLETNLAGVAQRALDQADAAPTLDERRRYERLYSETSRRLGELKATRADLQRQIDRLDPQPETPAGER</sequence>
<dbReference type="EMBL" id="CP003154">
    <property type="protein sequence ID" value="AFL75718.1"/>
    <property type="molecule type" value="Genomic_DNA"/>
</dbReference>
<evidence type="ECO:0000313" key="3">
    <source>
        <dbReference type="EMBL" id="AFL75718.1"/>
    </source>
</evidence>
<accession>I3YFF0</accession>
<dbReference type="STRING" id="765911.Thivi_3878"/>
<evidence type="ECO:0000313" key="4">
    <source>
        <dbReference type="Proteomes" id="UP000006062"/>
    </source>
</evidence>
<dbReference type="HOGENOM" id="CLU_1179781_0_0_6"/>
<keyword evidence="2" id="KW-0812">Transmembrane</keyword>
<dbReference type="KEGG" id="tvi:Thivi_3878"/>
<keyword evidence="4" id="KW-1185">Reference proteome</keyword>
<protein>
    <submittedName>
        <fullName evidence="3">Uncharacterized protein</fullName>
    </submittedName>
</protein>
<keyword evidence="2" id="KW-1133">Transmembrane helix</keyword>
<dbReference type="AlphaFoldDB" id="I3YFF0"/>
<evidence type="ECO:0000256" key="2">
    <source>
        <dbReference type="SAM" id="Phobius"/>
    </source>
</evidence>